<dbReference type="RefSeq" id="WP_159543219.1">
    <property type="nucleotide sequence ID" value="NZ_CP047156.1"/>
</dbReference>
<dbReference type="KEGG" id="eke:EK0264_04110"/>
<dbReference type="OrthoDB" id="4965851at2"/>
<accession>A0A7L4YL39</accession>
<proteinExistence type="predicted"/>
<organism evidence="1 2">
    <name type="scientific">Epidermidibacterium keratini</name>
    <dbReference type="NCBI Taxonomy" id="1891644"/>
    <lineage>
        <taxon>Bacteria</taxon>
        <taxon>Bacillati</taxon>
        <taxon>Actinomycetota</taxon>
        <taxon>Actinomycetes</taxon>
        <taxon>Sporichthyales</taxon>
        <taxon>Sporichthyaceae</taxon>
        <taxon>Epidermidibacterium</taxon>
    </lineage>
</organism>
<dbReference type="AlphaFoldDB" id="A0A7L4YL39"/>
<protein>
    <submittedName>
        <fullName evidence="1">Uncharacterized protein</fullName>
    </submittedName>
</protein>
<gene>
    <name evidence="1" type="ORF">EK0264_04110</name>
</gene>
<reference evidence="1 2" key="1">
    <citation type="journal article" date="2018" name="Int. J. Syst. Evol. Microbiol.">
        <title>Epidermidibacterium keratini gen. nov., sp. nov., a member of the family Sporichthyaceae, isolated from keratin epidermis.</title>
        <authorList>
            <person name="Lee D.G."/>
            <person name="Trujillo M.E."/>
            <person name="Kang S."/>
            <person name="Nam J.J."/>
            <person name="Kim Y.J."/>
        </authorList>
    </citation>
    <scope>NUCLEOTIDE SEQUENCE [LARGE SCALE GENOMIC DNA]</scope>
    <source>
        <strain evidence="1 2">EPI-7</strain>
    </source>
</reference>
<evidence type="ECO:0000313" key="2">
    <source>
        <dbReference type="Proteomes" id="UP000463857"/>
    </source>
</evidence>
<keyword evidence="2" id="KW-1185">Reference proteome</keyword>
<dbReference type="InParanoid" id="A0A7L4YL39"/>
<sequence length="281" mass="32210">MAKHDPARDRVEVELRAIRTGAGIPDESRIATCDEIVDYLGNGSVSQAWSELERLRETHGTDPESKIGAFFYTAGWGIGRETLDQRLWQYCAEFHLEATRTPRRRSDDGIRELARIIRDRAPLARPRVVVTVFQSGNAADLICRFYREQESWRAPIIDINGEEIDVDLTQHRDTFDNQETYSQTLALKQPLDMSAVDYGAMITFRIHWPMPVAPRWQFMASTADPRIWVQTRTFPDRTVDVSLRWSLDKPASGDLVSARTQQYWDSTDAPSHMSLPEGWVV</sequence>
<evidence type="ECO:0000313" key="1">
    <source>
        <dbReference type="EMBL" id="QHB99548.1"/>
    </source>
</evidence>
<name>A0A7L4YL39_9ACTN</name>
<dbReference type="EMBL" id="CP047156">
    <property type="protein sequence ID" value="QHB99548.1"/>
    <property type="molecule type" value="Genomic_DNA"/>
</dbReference>
<dbReference type="Proteomes" id="UP000463857">
    <property type="component" value="Chromosome"/>
</dbReference>